<dbReference type="PROSITE" id="PS50181">
    <property type="entry name" value="FBOX"/>
    <property type="match status" value="2"/>
</dbReference>
<dbReference type="Pfam" id="PF00646">
    <property type="entry name" value="F-box"/>
    <property type="match status" value="2"/>
</dbReference>
<evidence type="ECO:0000259" key="1">
    <source>
        <dbReference type="PROSITE" id="PS50181"/>
    </source>
</evidence>
<proteinExistence type="predicted"/>
<dbReference type="InterPro" id="IPR017451">
    <property type="entry name" value="F-box-assoc_interact_dom"/>
</dbReference>
<dbReference type="InterPro" id="IPR036047">
    <property type="entry name" value="F-box-like_dom_sf"/>
</dbReference>
<dbReference type="InterPro" id="IPR006527">
    <property type="entry name" value="F-box-assoc_dom_typ1"/>
</dbReference>
<dbReference type="InterPro" id="IPR001810">
    <property type="entry name" value="F-box_dom"/>
</dbReference>
<dbReference type="Proteomes" id="UP000242715">
    <property type="component" value="Unassembled WGS sequence"/>
</dbReference>
<feature type="domain" description="F-box" evidence="1">
    <location>
        <begin position="8"/>
        <end position="54"/>
    </location>
</feature>
<evidence type="ECO:0000313" key="2">
    <source>
        <dbReference type="EMBL" id="GAU35092.1"/>
    </source>
</evidence>
<name>A0A2Z6NEG8_TRISU</name>
<dbReference type="NCBIfam" id="TIGR01640">
    <property type="entry name" value="F_box_assoc_1"/>
    <property type="match status" value="1"/>
</dbReference>
<keyword evidence="3" id="KW-1185">Reference proteome</keyword>
<dbReference type="PANTHER" id="PTHR31672:SF13">
    <property type="entry name" value="F-BOX PROTEIN CPR30-LIKE"/>
    <property type="match status" value="1"/>
</dbReference>
<dbReference type="SUPFAM" id="SSF81383">
    <property type="entry name" value="F-box domain"/>
    <property type="match status" value="2"/>
</dbReference>
<evidence type="ECO:0000313" key="3">
    <source>
        <dbReference type="Proteomes" id="UP000242715"/>
    </source>
</evidence>
<dbReference type="CDD" id="cd22157">
    <property type="entry name" value="F-box_AtFBW1-like"/>
    <property type="match status" value="1"/>
</dbReference>
<gene>
    <name evidence="2" type="ORF">TSUD_70150</name>
</gene>
<protein>
    <recommendedName>
        <fullName evidence="1">F-box domain-containing protein</fullName>
    </recommendedName>
</protein>
<dbReference type="Pfam" id="PF07734">
    <property type="entry name" value="FBA_1"/>
    <property type="match status" value="1"/>
</dbReference>
<sequence>MGNIICYQRRLPILPDQLIRGILLQLPVKSLLRFKCVCKSWKTLISESRFANSHLQSSEARQGIWNPLNMGNVVCYQLPLPILPDELILEILLRLPVRSLLGLKCVCKSWKTLISDPRFANNHLRISTADSSMTNQQLLFNVLSEPNKILSYPLNSLLENSSTPDEFVGFSNMMKDNITCGSCNGLLCLYDSFQHCVRLCNPSIRWISKKSPEAFSDDWMIIYYGFGYNKVNDNYKVLVVAENKCSDSPERLTKIYTFGEEDSWRTIKKFPCTSTVPSGEFVSGTLNWMVDNGGVSSNQSVILSFDLEKETYGAVLLPPNDADNVVSMHRLYVLNNCLCVFSETNKTHWVAWLMKQYGVVDSWTKLMIIPHDKFIPSNPSYVDPLFVSKNGVVLLLDAWTNQLVLYNLNSGQLDYHSISTILGLHVHIYHESLISPCF</sequence>
<reference evidence="3" key="1">
    <citation type="journal article" date="2017" name="Front. Plant Sci.">
        <title>Climate Clever Clovers: New Paradigm to Reduce the Environmental Footprint of Ruminants by Breeding Low Methanogenic Forages Utilizing Haplotype Variation.</title>
        <authorList>
            <person name="Kaur P."/>
            <person name="Appels R."/>
            <person name="Bayer P.E."/>
            <person name="Keeble-Gagnere G."/>
            <person name="Wang J."/>
            <person name="Hirakawa H."/>
            <person name="Shirasawa K."/>
            <person name="Vercoe P."/>
            <person name="Stefanova K."/>
            <person name="Durmic Z."/>
            <person name="Nichols P."/>
            <person name="Revell C."/>
            <person name="Isobe S.N."/>
            <person name="Edwards D."/>
            <person name="Erskine W."/>
        </authorList>
    </citation>
    <scope>NUCLEOTIDE SEQUENCE [LARGE SCALE GENOMIC DNA]</scope>
    <source>
        <strain evidence="3">cv. Daliak</strain>
    </source>
</reference>
<dbReference type="Gene3D" id="1.20.1280.50">
    <property type="match status" value="2"/>
</dbReference>
<dbReference type="PANTHER" id="PTHR31672">
    <property type="entry name" value="BNACNNG10540D PROTEIN"/>
    <property type="match status" value="1"/>
</dbReference>
<dbReference type="SMART" id="SM00256">
    <property type="entry name" value="FBOX"/>
    <property type="match status" value="2"/>
</dbReference>
<dbReference type="OrthoDB" id="591557at2759"/>
<dbReference type="AlphaFoldDB" id="A0A2Z6NEG8"/>
<organism evidence="2 3">
    <name type="scientific">Trifolium subterraneum</name>
    <name type="common">Subterranean clover</name>
    <dbReference type="NCBI Taxonomy" id="3900"/>
    <lineage>
        <taxon>Eukaryota</taxon>
        <taxon>Viridiplantae</taxon>
        <taxon>Streptophyta</taxon>
        <taxon>Embryophyta</taxon>
        <taxon>Tracheophyta</taxon>
        <taxon>Spermatophyta</taxon>
        <taxon>Magnoliopsida</taxon>
        <taxon>eudicotyledons</taxon>
        <taxon>Gunneridae</taxon>
        <taxon>Pentapetalae</taxon>
        <taxon>rosids</taxon>
        <taxon>fabids</taxon>
        <taxon>Fabales</taxon>
        <taxon>Fabaceae</taxon>
        <taxon>Papilionoideae</taxon>
        <taxon>50 kb inversion clade</taxon>
        <taxon>NPAAA clade</taxon>
        <taxon>Hologalegina</taxon>
        <taxon>IRL clade</taxon>
        <taxon>Trifolieae</taxon>
        <taxon>Trifolium</taxon>
    </lineage>
</organism>
<dbReference type="EMBL" id="DF973575">
    <property type="protein sequence ID" value="GAU35092.1"/>
    <property type="molecule type" value="Genomic_DNA"/>
</dbReference>
<dbReference type="InterPro" id="IPR050796">
    <property type="entry name" value="SCF_F-box_component"/>
</dbReference>
<accession>A0A2Z6NEG8</accession>
<feature type="domain" description="F-box" evidence="1">
    <location>
        <begin position="77"/>
        <end position="123"/>
    </location>
</feature>